<keyword evidence="6" id="KW-1185">Reference proteome</keyword>
<dbReference type="PANTHER" id="PTHR15104">
    <property type="entry name" value="DIHYDROPTERIDINE REDUCTASE"/>
    <property type="match status" value="1"/>
</dbReference>
<dbReference type="GO" id="GO:0004155">
    <property type="term" value="F:6,7-dihydropteridine reductase activity"/>
    <property type="evidence" value="ECO:0007669"/>
    <property type="project" value="TreeGrafter"/>
</dbReference>
<dbReference type="GO" id="GO:0005737">
    <property type="term" value="C:cytoplasm"/>
    <property type="evidence" value="ECO:0007669"/>
    <property type="project" value="TreeGrafter"/>
</dbReference>
<dbReference type="OrthoDB" id="1204at2759"/>
<evidence type="ECO:0000256" key="2">
    <source>
        <dbReference type="ARBA" id="ARBA00011738"/>
    </source>
</evidence>
<dbReference type="EMBL" id="JAFCMP010000124">
    <property type="protein sequence ID" value="KAG5185640.1"/>
    <property type="molecule type" value="Genomic_DNA"/>
</dbReference>
<gene>
    <name evidence="5" type="ORF">JKP88DRAFT_311359</name>
</gene>
<dbReference type="GO" id="GO:0006559">
    <property type="term" value="P:L-phenylalanine catabolic process"/>
    <property type="evidence" value="ECO:0007669"/>
    <property type="project" value="TreeGrafter"/>
</dbReference>
<evidence type="ECO:0000313" key="6">
    <source>
        <dbReference type="Proteomes" id="UP000664859"/>
    </source>
</evidence>
<evidence type="ECO:0000256" key="3">
    <source>
        <dbReference type="ARBA" id="ARBA00022857"/>
    </source>
</evidence>
<accession>A0A835Z238</accession>
<dbReference type="InterPro" id="IPR036291">
    <property type="entry name" value="NAD(P)-bd_dom_sf"/>
</dbReference>
<protein>
    <recommendedName>
        <fullName evidence="7">Dihydropteridine reductase</fullName>
    </recommendedName>
</protein>
<reference evidence="5" key="1">
    <citation type="submission" date="2021-02" db="EMBL/GenBank/DDBJ databases">
        <title>First Annotated Genome of the Yellow-green Alga Tribonema minus.</title>
        <authorList>
            <person name="Mahan K.M."/>
        </authorList>
    </citation>
    <scope>NUCLEOTIDE SEQUENCE</scope>
    <source>
        <strain evidence="5">UTEX B ZZ1240</strain>
    </source>
</reference>
<evidence type="ECO:0000313" key="5">
    <source>
        <dbReference type="EMBL" id="KAG5185640.1"/>
    </source>
</evidence>
<dbReference type="GO" id="GO:0070402">
    <property type="term" value="F:NADPH binding"/>
    <property type="evidence" value="ECO:0007669"/>
    <property type="project" value="TreeGrafter"/>
</dbReference>
<dbReference type="AlphaFoldDB" id="A0A835Z238"/>
<evidence type="ECO:0000256" key="4">
    <source>
        <dbReference type="ARBA" id="ARBA00023002"/>
    </source>
</evidence>
<dbReference type="GO" id="GO:0006729">
    <property type="term" value="P:tetrahydrobiopterin biosynthetic process"/>
    <property type="evidence" value="ECO:0007669"/>
    <property type="project" value="TreeGrafter"/>
</dbReference>
<comment type="subunit">
    <text evidence="2">Homodimer.</text>
</comment>
<dbReference type="Proteomes" id="UP000664859">
    <property type="component" value="Unassembled WGS sequence"/>
</dbReference>
<dbReference type="Gene3D" id="3.40.50.720">
    <property type="entry name" value="NAD(P)-binding Rossmann-like Domain"/>
    <property type="match status" value="1"/>
</dbReference>
<dbReference type="GO" id="GO:0070404">
    <property type="term" value="F:NADH binding"/>
    <property type="evidence" value="ECO:0007669"/>
    <property type="project" value="TreeGrafter"/>
</dbReference>
<keyword evidence="3" id="KW-0521">NADP</keyword>
<evidence type="ECO:0008006" key="7">
    <source>
        <dbReference type="Google" id="ProtNLM"/>
    </source>
</evidence>
<organism evidence="5 6">
    <name type="scientific">Tribonema minus</name>
    <dbReference type="NCBI Taxonomy" id="303371"/>
    <lineage>
        <taxon>Eukaryota</taxon>
        <taxon>Sar</taxon>
        <taxon>Stramenopiles</taxon>
        <taxon>Ochrophyta</taxon>
        <taxon>PX clade</taxon>
        <taxon>Xanthophyceae</taxon>
        <taxon>Tribonematales</taxon>
        <taxon>Tribonemataceae</taxon>
        <taxon>Tribonema</taxon>
    </lineage>
</organism>
<evidence type="ECO:0000256" key="1">
    <source>
        <dbReference type="ARBA" id="ARBA00006484"/>
    </source>
</evidence>
<keyword evidence="4" id="KW-0560">Oxidoreductase</keyword>
<name>A0A835Z238_9STRA</name>
<dbReference type="SUPFAM" id="SSF51735">
    <property type="entry name" value="NAD(P)-binding Rossmann-fold domains"/>
    <property type="match status" value="1"/>
</dbReference>
<comment type="similarity">
    <text evidence="1">Belongs to the short-chain dehydrogenases/reductases (SDR) family.</text>
</comment>
<proteinExistence type="inferred from homology"/>
<dbReference type="PANTHER" id="PTHR15104:SF0">
    <property type="entry name" value="DIHYDROPTERIDINE REDUCTASE"/>
    <property type="match status" value="1"/>
</dbReference>
<sequence length="190" mass="20567">MRLSSTGDWKRQADDLAAALRQYHKDGLDMVFCAAGGWQGGGMKDKGVLASAEAMWEVNARTALVSAHVASSMLNDDGMLVLTGAQAALQPTPGMIGYGMAKPTPGMIGYRMAKVATAHLCASIAADPAIKWRCSAILPNIIDTPANQDAMGHYIHDDWTPPEKIAEKLVEWLREPAQRPPRHVSAKIWF</sequence>
<comment type="caution">
    <text evidence="5">The sequence shown here is derived from an EMBL/GenBank/DDBJ whole genome shotgun (WGS) entry which is preliminary data.</text>
</comment>